<dbReference type="EnsemblPlants" id="MELO3C032095.2.1">
    <property type="protein sequence ID" value="MELO3C032095.2.1"/>
    <property type="gene ID" value="MELO3C032095.2"/>
</dbReference>
<evidence type="ECO:0000313" key="1">
    <source>
        <dbReference type="EnsemblPlants" id="MELO3C032095.2.1"/>
    </source>
</evidence>
<protein>
    <submittedName>
        <fullName evidence="1">Uncharacterized protein</fullName>
    </submittedName>
</protein>
<proteinExistence type="predicted"/>
<sequence length="160" mass="18144">MDIYHCSPLKKINVFLNLDVDNFQLVVVVDYKLFVVVFPPDSLVVVAHLIAQVPLQALCSTNIHYVFHDYTRDHACMKTMDRSLNHSIVAQSLMMIDPPLNYNIIFQSLRIDGILNHNMSFQMPLSIKSRVITVAFPDSRCGSDIGRRISASTEPLLLEV</sequence>
<organism evidence="1">
    <name type="scientific">Cucumis melo</name>
    <name type="common">Muskmelon</name>
    <dbReference type="NCBI Taxonomy" id="3656"/>
    <lineage>
        <taxon>Eukaryota</taxon>
        <taxon>Viridiplantae</taxon>
        <taxon>Streptophyta</taxon>
        <taxon>Embryophyta</taxon>
        <taxon>Tracheophyta</taxon>
        <taxon>Spermatophyta</taxon>
        <taxon>Magnoliopsida</taxon>
        <taxon>eudicotyledons</taxon>
        <taxon>Gunneridae</taxon>
        <taxon>Pentapetalae</taxon>
        <taxon>rosids</taxon>
        <taxon>fabids</taxon>
        <taxon>Cucurbitales</taxon>
        <taxon>Cucurbitaceae</taxon>
        <taxon>Benincaseae</taxon>
        <taxon>Cucumis</taxon>
    </lineage>
</organism>
<dbReference type="AlphaFoldDB" id="A0A9I9ED28"/>
<name>A0A9I9ED28_CUCME</name>
<accession>A0A9I9ED28</accession>
<dbReference type="Gramene" id="MELO3C032095.2.1">
    <property type="protein sequence ID" value="MELO3C032095.2.1"/>
    <property type="gene ID" value="MELO3C032095.2"/>
</dbReference>
<reference evidence="1" key="1">
    <citation type="submission" date="2023-03" db="UniProtKB">
        <authorList>
            <consortium name="EnsemblPlants"/>
        </authorList>
    </citation>
    <scope>IDENTIFICATION</scope>
</reference>